<evidence type="ECO:0000256" key="4">
    <source>
        <dbReference type="ARBA" id="ARBA00023136"/>
    </source>
</evidence>
<comment type="subcellular location">
    <subcellularLocation>
        <location evidence="1">Membrane</location>
        <topology evidence="1">Multi-pass membrane protein</topology>
    </subcellularLocation>
</comment>
<dbReference type="EMBL" id="CCBN010000012">
    <property type="protein sequence ID" value="CDO55654.1"/>
    <property type="molecule type" value="Genomic_DNA"/>
</dbReference>
<comment type="caution">
    <text evidence="8">The sequence shown here is derived from an EMBL/GenBank/DDBJ whole genome shotgun (WGS) entry which is preliminary data.</text>
</comment>
<keyword evidence="9" id="KW-1185">Reference proteome</keyword>
<feature type="region of interest" description="Disordered" evidence="5">
    <location>
        <begin position="174"/>
        <end position="197"/>
    </location>
</feature>
<keyword evidence="2 6" id="KW-0812">Transmembrane</keyword>
<dbReference type="GO" id="GO:0005802">
    <property type="term" value="C:trans-Golgi network"/>
    <property type="evidence" value="ECO:0007669"/>
    <property type="project" value="TreeGrafter"/>
</dbReference>
<organism evidence="8 9">
    <name type="scientific">Geotrichum candidum</name>
    <name type="common">Oospora lactis</name>
    <name type="synonym">Dipodascus geotrichum</name>
    <dbReference type="NCBI Taxonomy" id="1173061"/>
    <lineage>
        <taxon>Eukaryota</taxon>
        <taxon>Fungi</taxon>
        <taxon>Dikarya</taxon>
        <taxon>Ascomycota</taxon>
        <taxon>Saccharomycotina</taxon>
        <taxon>Dipodascomycetes</taxon>
        <taxon>Dipodascales</taxon>
        <taxon>Dipodascaceae</taxon>
        <taxon>Geotrichum</taxon>
    </lineage>
</organism>
<dbReference type="InterPro" id="IPR006603">
    <property type="entry name" value="PQ-loop_rpt"/>
</dbReference>
<keyword evidence="3 6" id="KW-1133">Transmembrane helix</keyword>
<dbReference type="GO" id="GO:0042147">
    <property type="term" value="P:retrograde transport, endosome to Golgi"/>
    <property type="evidence" value="ECO:0007669"/>
    <property type="project" value="TreeGrafter"/>
</dbReference>
<dbReference type="Pfam" id="PF04193">
    <property type="entry name" value="PQ-loop"/>
    <property type="match status" value="1"/>
</dbReference>
<protein>
    <submittedName>
        <fullName evidence="8">Uncharacterized protein</fullName>
    </submittedName>
</protein>
<dbReference type="GO" id="GO:0016020">
    <property type="term" value="C:membrane"/>
    <property type="evidence" value="ECO:0007669"/>
    <property type="project" value="UniProtKB-SubCell"/>
</dbReference>
<sequence>MYRLIRRRAMSHIVLVLVGLVLVNSAAISVDTQKAAIPAPPPPPLQPTVIPWSDYIFSFKFLAEIFIVSSPLTSYIDTILSIYHKQSAQGFSLDLCGIMLVASLLRVAFYFGEPFEFSLLLQAVLMIGVQIVVLGLGLYYRAAAPEFTYSGPEGRRKSISEIVYNLRPQRSVSVLRPNPALPDPSNSSSSSTATNSNTTKDDVLASLKDYATRFLPLLKKASRGFRSIDFSGYGTRPLNLWQWTVPATYWQFLALFTLGLFVLHFLLAWSWYYIQLLGFLGLLIEAVLPLPQILTNAELQSVQGFRLSLMASWLAGDLSKLTYFKYGAGEGLAFQFVVCTLIRLALDLFVGLQFLFYSFILPLFTDKTKDSVAELNTFEVKRFGFADASRKAGNINNITVNTKTRQRSHSIKL</sequence>
<evidence type="ECO:0000313" key="9">
    <source>
        <dbReference type="Proteomes" id="UP000242525"/>
    </source>
</evidence>
<feature type="transmembrane region" description="Helical" evidence="6">
    <location>
        <begin position="59"/>
        <end position="80"/>
    </location>
</feature>
<dbReference type="Gene3D" id="1.20.1280.290">
    <property type="match status" value="1"/>
</dbReference>
<feature type="chain" id="PRO_5005325652" evidence="7">
    <location>
        <begin position="26"/>
        <end position="413"/>
    </location>
</feature>
<dbReference type="STRING" id="1173061.A0A0J9XEF3"/>
<keyword evidence="7" id="KW-0732">Signal</keyword>
<evidence type="ECO:0000256" key="1">
    <source>
        <dbReference type="ARBA" id="ARBA00004141"/>
    </source>
</evidence>
<dbReference type="InterPro" id="IPR052241">
    <property type="entry name" value="SLC66/Scramblase_ANY1"/>
</dbReference>
<gene>
    <name evidence="8" type="ORF">BN980_GECA12s00428g</name>
</gene>
<proteinExistence type="predicted"/>
<dbReference type="PANTHER" id="PTHR14856">
    <property type="entry name" value="PQ-LOOP REPEAT-CONTAINING PROTEIN 1-LIKE PROTEIN"/>
    <property type="match status" value="1"/>
</dbReference>
<dbReference type="GO" id="GO:0005768">
    <property type="term" value="C:endosome"/>
    <property type="evidence" value="ECO:0007669"/>
    <property type="project" value="TreeGrafter"/>
</dbReference>
<evidence type="ECO:0000256" key="2">
    <source>
        <dbReference type="ARBA" id="ARBA00022692"/>
    </source>
</evidence>
<dbReference type="OrthoDB" id="292213at2759"/>
<feature type="compositionally biased region" description="Low complexity" evidence="5">
    <location>
        <begin position="185"/>
        <end position="197"/>
    </location>
</feature>
<dbReference type="GO" id="GO:0045332">
    <property type="term" value="P:phospholipid translocation"/>
    <property type="evidence" value="ECO:0007669"/>
    <property type="project" value="TreeGrafter"/>
</dbReference>
<evidence type="ECO:0000256" key="5">
    <source>
        <dbReference type="SAM" id="MobiDB-lite"/>
    </source>
</evidence>
<reference evidence="8" key="1">
    <citation type="submission" date="2014-03" db="EMBL/GenBank/DDBJ databases">
        <authorList>
            <person name="Casaregola S."/>
        </authorList>
    </citation>
    <scope>NUCLEOTIDE SEQUENCE [LARGE SCALE GENOMIC DNA]</scope>
    <source>
        <strain evidence="8">CLIB 918</strain>
    </source>
</reference>
<dbReference type="AlphaFoldDB" id="A0A0J9XEF3"/>
<keyword evidence="4 6" id="KW-0472">Membrane</keyword>
<feature type="transmembrane region" description="Helical" evidence="6">
    <location>
        <begin position="92"/>
        <end position="111"/>
    </location>
</feature>
<accession>A0A0J9XEF3</accession>
<dbReference type="PANTHER" id="PTHR14856:SF9">
    <property type="entry name" value="PQ-LOOP REPEAT-CONTAINING PROTEIN 1"/>
    <property type="match status" value="1"/>
</dbReference>
<feature type="transmembrane region" description="Helical" evidence="6">
    <location>
        <begin position="332"/>
        <end position="360"/>
    </location>
</feature>
<feature type="transmembrane region" description="Helical" evidence="6">
    <location>
        <begin position="249"/>
        <end position="267"/>
    </location>
</feature>
<dbReference type="SMART" id="SM00679">
    <property type="entry name" value="CTNS"/>
    <property type="match status" value="2"/>
</dbReference>
<evidence type="ECO:0000256" key="7">
    <source>
        <dbReference type="SAM" id="SignalP"/>
    </source>
</evidence>
<evidence type="ECO:0000256" key="3">
    <source>
        <dbReference type="ARBA" id="ARBA00022989"/>
    </source>
</evidence>
<feature type="transmembrane region" description="Helical" evidence="6">
    <location>
        <begin position="117"/>
        <end position="140"/>
    </location>
</feature>
<feature type="signal peptide" evidence="7">
    <location>
        <begin position="1"/>
        <end position="25"/>
    </location>
</feature>
<name>A0A0J9XEF3_GEOCN</name>
<dbReference type="Proteomes" id="UP000242525">
    <property type="component" value="Unassembled WGS sequence"/>
</dbReference>
<evidence type="ECO:0000313" key="8">
    <source>
        <dbReference type="EMBL" id="CDO55654.1"/>
    </source>
</evidence>
<dbReference type="GO" id="GO:0005829">
    <property type="term" value="C:cytosol"/>
    <property type="evidence" value="ECO:0007669"/>
    <property type="project" value="GOC"/>
</dbReference>
<evidence type="ECO:0000256" key="6">
    <source>
        <dbReference type="SAM" id="Phobius"/>
    </source>
</evidence>